<dbReference type="Proteomes" id="UP001172680">
    <property type="component" value="Unassembled WGS sequence"/>
</dbReference>
<protein>
    <submittedName>
        <fullName evidence="1">Uncharacterized protein</fullName>
    </submittedName>
</protein>
<name>A0ACC2YJJ2_9PEZI</name>
<proteinExistence type="predicted"/>
<comment type="caution">
    <text evidence="1">The sequence shown here is derived from an EMBL/GenBank/DDBJ whole genome shotgun (WGS) entry which is preliminary data.</text>
</comment>
<evidence type="ECO:0000313" key="1">
    <source>
        <dbReference type="EMBL" id="KAJ9635530.1"/>
    </source>
</evidence>
<accession>A0ACC2YJJ2</accession>
<keyword evidence="2" id="KW-1185">Reference proteome</keyword>
<reference evidence="1" key="1">
    <citation type="submission" date="2022-10" db="EMBL/GenBank/DDBJ databases">
        <title>Culturing micro-colonial fungi from biological soil crusts in the Mojave desert and describing Neophaeococcomyces mojavensis, and introducing the new genera and species Taxawa tesnikishii.</title>
        <authorList>
            <person name="Kurbessoian T."/>
            <person name="Stajich J.E."/>
        </authorList>
    </citation>
    <scope>NUCLEOTIDE SEQUENCE</scope>
    <source>
        <strain evidence="1">JES_115</strain>
    </source>
</reference>
<sequence length="387" mass="43410">MSNGIPQEYVGTVVAVILYTHLCLLATLVLLRKLYLNGDKFTFVSLLTLFVSIGIVGAICEQIHYAANWKVVKEAQYQKALYMVDHPGLVFTNAAGWGGRTFYSIRSYCANVQALLILFWSIALFAGTWNLSLNKLRGHQDQISLGSKIFAIVLPAIHQGIRQIPALYASAITYLFITDSIIITSFTIGTIFLILTLYKYIQSRKVFKLFQASSAHSASMTAGGTTTSTSNAAPVSTRLDADDKWLIIRFTIAFSVLTAYSIILGMHQHRLYREHKATDLADGPNVSPAFIKYECVQDIPVVTNGFVMLLIFGTRRLFWQGYWKKCKEICGGARQRLKSLGRRKNRAGRREELPMHWNRMHSEDDCVELSWRGDKGEPSQHIKAVAG</sequence>
<dbReference type="EMBL" id="JAPDRP010000027">
    <property type="protein sequence ID" value="KAJ9635530.1"/>
    <property type="molecule type" value="Genomic_DNA"/>
</dbReference>
<gene>
    <name evidence="1" type="ORF">H2199_008533</name>
</gene>
<evidence type="ECO:0000313" key="2">
    <source>
        <dbReference type="Proteomes" id="UP001172680"/>
    </source>
</evidence>
<organism evidence="1 2">
    <name type="scientific">Coniosporium tulheliwenetii</name>
    <dbReference type="NCBI Taxonomy" id="3383036"/>
    <lineage>
        <taxon>Eukaryota</taxon>
        <taxon>Fungi</taxon>
        <taxon>Dikarya</taxon>
        <taxon>Ascomycota</taxon>
        <taxon>Pezizomycotina</taxon>
        <taxon>Dothideomycetes</taxon>
        <taxon>Dothideomycetes incertae sedis</taxon>
        <taxon>Coniosporium</taxon>
    </lineage>
</organism>